<reference evidence="2" key="1">
    <citation type="submission" date="2023-03" db="EMBL/GenBank/DDBJ databases">
        <title>Massive genome expansion in bonnet fungi (Mycena s.s.) driven by repeated elements and novel gene families across ecological guilds.</title>
        <authorList>
            <consortium name="Lawrence Berkeley National Laboratory"/>
            <person name="Harder C.B."/>
            <person name="Miyauchi S."/>
            <person name="Viragh M."/>
            <person name="Kuo A."/>
            <person name="Thoen E."/>
            <person name="Andreopoulos B."/>
            <person name="Lu D."/>
            <person name="Skrede I."/>
            <person name="Drula E."/>
            <person name="Henrissat B."/>
            <person name="Morin E."/>
            <person name="Kohler A."/>
            <person name="Barry K."/>
            <person name="LaButti K."/>
            <person name="Morin E."/>
            <person name="Salamov A."/>
            <person name="Lipzen A."/>
            <person name="Mereny Z."/>
            <person name="Hegedus B."/>
            <person name="Baldrian P."/>
            <person name="Stursova M."/>
            <person name="Weitz H."/>
            <person name="Taylor A."/>
            <person name="Grigoriev I.V."/>
            <person name="Nagy L.G."/>
            <person name="Martin F."/>
            <person name="Kauserud H."/>
        </authorList>
    </citation>
    <scope>NUCLEOTIDE SEQUENCE</scope>
    <source>
        <strain evidence="2">CBHHK188m</strain>
    </source>
</reference>
<evidence type="ECO:0000313" key="3">
    <source>
        <dbReference type="Proteomes" id="UP001215280"/>
    </source>
</evidence>
<dbReference type="Pfam" id="PF07287">
    <property type="entry name" value="AtuA"/>
    <property type="match status" value="1"/>
</dbReference>
<comment type="caution">
    <text evidence="2">The sequence shown here is derived from an EMBL/GenBank/DDBJ whole genome shotgun (WGS) entry which is preliminary data.</text>
</comment>
<dbReference type="Proteomes" id="UP001215280">
    <property type="component" value="Unassembled WGS sequence"/>
</dbReference>
<evidence type="ECO:0000259" key="1">
    <source>
        <dbReference type="Pfam" id="PF07287"/>
    </source>
</evidence>
<organism evidence="2 3">
    <name type="scientific">Mycena maculata</name>
    <dbReference type="NCBI Taxonomy" id="230809"/>
    <lineage>
        <taxon>Eukaryota</taxon>
        <taxon>Fungi</taxon>
        <taxon>Dikarya</taxon>
        <taxon>Basidiomycota</taxon>
        <taxon>Agaricomycotina</taxon>
        <taxon>Agaricomycetes</taxon>
        <taxon>Agaricomycetidae</taxon>
        <taxon>Agaricales</taxon>
        <taxon>Marasmiineae</taxon>
        <taxon>Mycenaceae</taxon>
        <taxon>Mycena</taxon>
    </lineage>
</organism>
<feature type="domain" description="Acyclic terpene utilisation N-terminal" evidence="1">
    <location>
        <begin position="67"/>
        <end position="339"/>
    </location>
</feature>
<proteinExistence type="predicted"/>
<name>A0AAD7HGW6_9AGAR</name>
<dbReference type="AlphaFoldDB" id="A0AAD7HGW6"/>
<accession>A0AAD7HGW6</accession>
<sequence>MDALCGIVTPIGMLGYGFHYDELTNGLDILASQQIPASIIIDSGSTDSGPSKLALGTMTCPRDSYKRDLDKCIQAAKQYRVPVLIGSAGGDGSDAHVREFLDIIREIMNEPQHVSTKLKAVAIYSGVQNRVVLQKLADGHISGCGLCVPTLTVENIEATPTIVAQIGPEPFLQALVAHPDVDIIIGSRAYDPAPYVAWCAFHALSDQHTYRPILALDHAVLGSFTHMGKIMECGGICATPKSHSSLATIYCSGNFNIRPLAPGAVCTPISVAAHTLYEKSRPNHLYGPGGYIDLTAATYAPLADGVSVRVQGTMFHASPRYTVKLEGAKVHGYRSIFIGSFCDPILCAQPRCTPALTNGAPHTAPPRFRHPLQERGALRDHRRHHLPLPRHLPPRAGIRGAYPCSRRLLIRD</sequence>
<dbReference type="InterPro" id="IPR010839">
    <property type="entry name" value="AtuA_N"/>
</dbReference>
<dbReference type="EMBL" id="JARJLG010000279">
    <property type="protein sequence ID" value="KAJ7720461.1"/>
    <property type="molecule type" value="Genomic_DNA"/>
</dbReference>
<gene>
    <name evidence="2" type="ORF">DFH07DRAFT_760832</name>
</gene>
<evidence type="ECO:0000313" key="2">
    <source>
        <dbReference type="EMBL" id="KAJ7720461.1"/>
    </source>
</evidence>
<protein>
    <recommendedName>
        <fullName evidence="1">Acyclic terpene utilisation N-terminal domain-containing protein</fullName>
    </recommendedName>
</protein>
<keyword evidence="3" id="KW-1185">Reference proteome</keyword>